<accession>A0ACB9RDK2</accession>
<dbReference type="Proteomes" id="UP001057402">
    <property type="component" value="Chromosome 4"/>
</dbReference>
<reference evidence="2" key="1">
    <citation type="journal article" date="2023" name="Front. Plant Sci.">
        <title>Chromosomal-level genome assembly of Melastoma candidum provides insights into trichome evolution.</title>
        <authorList>
            <person name="Zhong Y."/>
            <person name="Wu W."/>
            <person name="Sun C."/>
            <person name="Zou P."/>
            <person name="Liu Y."/>
            <person name="Dai S."/>
            <person name="Zhou R."/>
        </authorList>
    </citation>
    <scope>NUCLEOTIDE SEQUENCE [LARGE SCALE GENOMIC DNA]</scope>
</reference>
<keyword evidence="2" id="KW-1185">Reference proteome</keyword>
<protein>
    <submittedName>
        <fullName evidence="1">Uncharacterized protein</fullName>
    </submittedName>
</protein>
<sequence>MPESSDPEYTSNSSSSSPNSTASAAGKQGQGQGRGHRRSGIEKGKHPVYRGVRMRSWGKWVSEIREPRKKSRIWLGTFPSPEMAARAHDAAAIIIKGSVATLNFPELAGLLPRPASRDPRDVQAAAAEAARMENLGVGRVPCQPSALIEHDAMVAASDELGEIVELPNLRGTELEFGLEYKSPLEYKLFDNGGVDNLFWDANGSYYQESHADNVGFEGMLWD</sequence>
<dbReference type="EMBL" id="CM042883">
    <property type="protein sequence ID" value="KAI4376959.1"/>
    <property type="molecule type" value="Genomic_DNA"/>
</dbReference>
<organism evidence="1 2">
    <name type="scientific">Melastoma candidum</name>
    <dbReference type="NCBI Taxonomy" id="119954"/>
    <lineage>
        <taxon>Eukaryota</taxon>
        <taxon>Viridiplantae</taxon>
        <taxon>Streptophyta</taxon>
        <taxon>Embryophyta</taxon>
        <taxon>Tracheophyta</taxon>
        <taxon>Spermatophyta</taxon>
        <taxon>Magnoliopsida</taxon>
        <taxon>eudicotyledons</taxon>
        <taxon>Gunneridae</taxon>
        <taxon>Pentapetalae</taxon>
        <taxon>rosids</taxon>
        <taxon>malvids</taxon>
        <taxon>Myrtales</taxon>
        <taxon>Melastomataceae</taxon>
        <taxon>Melastomatoideae</taxon>
        <taxon>Melastomateae</taxon>
        <taxon>Melastoma</taxon>
    </lineage>
</organism>
<name>A0ACB9RDK2_9MYRT</name>
<gene>
    <name evidence="1" type="ORF">MLD38_014660</name>
</gene>
<proteinExistence type="predicted"/>
<comment type="caution">
    <text evidence="1">The sequence shown here is derived from an EMBL/GenBank/DDBJ whole genome shotgun (WGS) entry which is preliminary data.</text>
</comment>
<evidence type="ECO:0000313" key="2">
    <source>
        <dbReference type="Proteomes" id="UP001057402"/>
    </source>
</evidence>
<evidence type="ECO:0000313" key="1">
    <source>
        <dbReference type="EMBL" id="KAI4376959.1"/>
    </source>
</evidence>